<feature type="modified residue" description="N6-(pyridoxal phosphate)lysine" evidence="3">
    <location>
        <position position="196"/>
    </location>
</feature>
<feature type="active site" description="Proton acceptor" evidence="2">
    <location>
        <position position="196"/>
    </location>
</feature>
<comment type="similarity">
    <text evidence="1 4">Belongs to the DegT/DnrJ/EryC1 family.</text>
</comment>
<dbReference type="GO" id="GO:0008483">
    <property type="term" value="F:transaminase activity"/>
    <property type="evidence" value="ECO:0007669"/>
    <property type="project" value="TreeGrafter"/>
</dbReference>
<gene>
    <name evidence="5" type="ORF">A4H97_07625</name>
</gene>
<sequence length="458" mass="51521">MIRFSPPYIDDDIIKEVTSILQSGWLTTGPATKELEMEMALFCNIDHTLAVNSATSGMILMLHWYGIKEGDEVIVPAYTYCATALAVMHVGARPVMVDVGSDFNIDCEKIKEAITERTKAIIAVDFAGWPCDYDGIYSIVNEEDIKKKFRPASDAQHQLGRIMVMDDAAHALGATYKNKPIGSCADITVFSLHAVKNITSAEGGVIAINLPAPFNSEEVYNTLRIWSLNGQTKDAFTKTKAGAWQYDVIYPGFKMNMPDVLAAVALAQFKKYENLLLIERKRVFDFYNNIFSKYDWAICPPYQQSGCASSYHLYPLRIKNGNEEERNKIIEGISGRSVAVNVHFTPLPMLTVFKQAGYKIEDYPASYNLYNNEISLPIYPQLTNDQCKTVTEAVIESVKELRPVKTLLRSILFPVMIMMGGLENATMSDEREIDDEETYSYAEGFVKRKAGRYYRFTA</sequence>
<dbReference type="InterPro" id="IPR015424">
    <property type="entry name" value="PyrdxlP-dep_Trfase"/>
</dbReference>
<dbReference type="EMBL" id="LVXG01000023">
    <property type="protein sequence ID" value="OQP47363.1"/>
    <property type="molecule type" value="Genomic_DNA"/>
</dbReference>
<dbReference type="OrthoDB" id="9810913at2"/>
<dbReference type="GO" id="GO:0030170">
    <property type="term" value="F:pyridoxal phosphate binding"/>
    <property type="evidence" value="ECO:0007669"/>
    <property type="project" value="TreeGrafter"/>
</dbReference>
<evidence type="ECO:0000256" key="2">
    <source>
        <dbReference type="PIRSR" id="PIRSR000390-1"/>
    </source>
</evidence>
<dbReference type="Proteomes" id="UP000192610">
    <property type="component" value="Unassembled WGS sequence"/>
</dbReference>
<dbReference type="GO" id="GO:0000271">
    <property type="term" value="P:polysaccharide biosynthetic process"/>
    <property type="evidence" value="ECO:0007669"/>
    <property type="project" value="TreeGrafter"/>
</dbReference>
<evidence type="ECO:0000256" key="4">
    <source>
        <dbReference type="RuleBase" id="RU004508"/>
    </source>
</evidence>
<name>A0A1V9EMH9_9BACT</name>
<comment type="caution">
    <text evidence="5">The sequence shown here is derived from an EMBL/GenBank/DDBJ whole genome shotgun (WGS) entry which is preliminary data.</text>
</comment>
<dbReference type="InterPro" id="IPR015421">
    <property type="entry name" value="PyrdxlP-dep_Trfase_major"/>
</dbReference>
<keyword evidence="6" id="KW-1185">Reference proteome</keyword>
<dbReference type="PANTHER" id="PTHR30244">
    <property type="entry name" value="TRANSAMINASE"/>
    <property type="match status" value="1"/>
</dbReference>
<keyword evidence="3 4" id="KW-0663">Pyridoxal phosphate</keyword>
<dbReference type="AlphaFoldDB" id="A0A1V9EMH9"/>
<dbReference type="STRING" id="354355.SAMN05660816_01549"/>
<evidence type="ECO:0000256" key="1">
    <source>
        <dbReference type="ARBA" id="ARBA00037999"/>
    </source>
</evidence>
<dbReference type="RefSeq" id="WP_081201482.1">
    <property type="nucleotide sequence ID" value="NZ_FOCZ01000002.1"/>
</dbReference>
<dbReference type="PIRSF" id="PIRSF000390">
    <property type="entry name" value="PLP_StrS"/>
    <property type="match status" value="1"/>
</dbReference>
<organism evidence="5 6">
    <name type="scientific">Niastella yeongjuensis</name>
    <dbReference type="NCBI Taxonomy" id="354355"/>
    <lineage>
        <taxon>Bacteria</taxon>
        <taxon>Pseudomonadati</taxon>
        <taxon>Bacteroidota</taxon>
        <taxon>Chitinophagia</taxon>
        <taxon>Chitinophagales</taxon>
        <taxon>Chitinophagaceae</taxon>
        <taxon>Niastella</taxon>
    </lineage>
</organism>
<evidence type="ECO:0000313" key="6">
    <source>
        <dbReference type="Proteomes" id="UP000192610"/>
    </source>
</evidence>
<dbReference type="Gene3D" id="3.40.640.10">
    <property type="entry name" value="Type I PLP-dependent aspartate aminotransferase-like (Major domain)"/>
    <property type="match status" value="1"/>
</dbReference>
<dbReference type="PANTHER" id="PTHR30244:SF34">
    <property type="entry name" value="DTDP-4-AMINO-4,6-DIDEOXYGALACTOSE TRANSAMINASE"/>
    <property type="match status" value="1"/>
</dbReference>
<dbReference type="Gene3D" id="3.90.1150.10">
    <property type="entry name" value="Aspartate Aminotransferase, domain 1"/>
    <property type="match status" value="1"/>
</dbReference>
<proteinExistence type="inferred from homology"/>
<dbReference type="InterPro" id="IPR015422">
    <property type="entry name" value="PyrdxlP-dep_Trfase_small"/>
</dbReference>
<reference evidence="6" key="1">
    <citation type="submission" date="2016-04" db="EMBL/GenBank/DDBJ databases">
        <authorList>
            <person name="Chen L."/>
            <person name="Zhuang W."/>
            <person name="Wang G."/>
        </authorList>
    </citation>
    <scope>NUCLEOTIDE SEQUENCE [LARGE SCALE GENOMIC DNA]</scope>
    <source>
        <strain evidence="6">17621</strain>
    </source>
</reference>
<evidence type="ECO:0000256" key="3">
    <source>
        <dbReference type="PIRSR" id="PIRSR000390-2"/>
    </source>
</evidence>
<evidence type="ECO:0000313" key="5">
    <source>
        <dbReference type="EMBL" id="OQP47363.1"/>
    </source>
</evidence>
<dbReference type="SUPFAM" id="SSF53383">
    <property type="entry name" value="PLP-dependent transferases"/>
    <property type="match status" value="1"/>
</dbReference>
<dbReference type="Pfam" id="PF01041">
    <property type="entry name" value="DegT_DnrJ_EryC1"/>
    <property type="match status" value="1"/>
</dbReference>
<dbReference type="CDD" id="cd00616">
    <property type="entry name" value="AHBA_syn"/>
    <property type="match status" value="1"/>
</dbReference>
<protein>
    <submittedName>
        <fullName evidence="5">Capsular biosynthesis protein</fullName>
    </submittedName>
</protein>
<accession>A0A1V9EMH9</accession>
<dbReference type="InterPro" id="IPR000653">
    <property type="entry name" value="DegT/StrS_aminotransferase"/>
</dbReference>